<evidence type="ECO:0000259" key="6">
    <source>
        <dbReference type="PROSITE" id="PS51007"/>
    </source>
</evidence>
<dbReference type="PROSITE" id="PS51007">
    <property type="entry name" value="CYTC"/>
    <property type="match status" value="1"/>
</dbReference>
<evidence type="ECO:0000256" key="4">
    <source>
        <dbReference type="PROSITE-ProRule" id="PRU00433"/>
    </source>
</evidence>
<dbReference type="AlphaFoldDB" id="A0A8X8IBI9"/>
<feature type="domain" description="Cytochrome c" evidence="6">
    <location>
        <begin position="63"/>
        <end position="153"/>
    </location>
</feature>
<accession>A0A8X8IBI9</accession>
<dbReference type="InterPro" id="IPR009056">
    <property type="entry name" value="Cyt_c-like_dom"/>
</dbReference>
<evidence type="ECO:0000256" key="5">
    <source>
        <dbReference type="SAM" id="SignalP"/>
    </source>
</evidence>
<dbReference type="GO" id="GO:0046872">
    <property type="term" value="F:metal ion binding"/>
    <property type="evidence" value="ECO:0007669"/>
    <property type="project" value="UniProtKB-KW"/>
</dbReference>
<evidence type="ECO:0000256" key="3">
    <source>
        <dbReference type="ARBA" id="ARBA00023004"/>
    </source>
</evidence>
<keyword evidence="2 4" id="KW-0479">Metal-binding</keyword>
<dbReference type="GO" id="GO:0009055">
    <property type="term" value="F:electron transfer activity"/>
    <property type="evidence" value="ECO:0007669"/>
    <property type="project" value="InterPro"/>
</dbReference>
<dbReference type="EMBL" id="FNNO01000005">
    <property type="protein sequence ID" value="SDW72716.1"/>
    <property type="molecule type" value="Genomic_DNA"/>
</dbReference>
<dbReference type="Proteomes" id="UP000198711">
    <property type="component" value="Unassembled WGS sequence"/>
</dbReference>
<dbReference type="RefSeq" id="WP_092723371.1">
    <property type="nucleotide sequence ID" value="NZ_FNNO01000005.1"/>
</dbReference>
<name>A0A8X8IBI9_9BACT</name>
<comment type="caution">
    <text evidence="7">The sequence shown here is derived from an EMBL/GenBank/DDBJ whole genome shotgun (WGS) entry which is preliminary data.</text>
</comment>
<keyword evidence="5" id="KW-0732">Signal</keyword>
<evidence type="ECO:0000313" key="8">
    <source>
        <dbReference type="Proteomes" id="UP000198711"/>
    </source>
</evidence>
<organism evidence="7 8">
    <name type="scientific">Hydrobacter penzbergensis</name>
    <dbReference type="NCBI Taxonomy" id="1235997"/>
    <lineage>
        <taxon>Bacteria</taxon>
        <taxon>Pseudomonadati</taxon>
        <taxon>Bacteroidota</taxon>
        <taxon>Chitinophagia</taxon>
        <taxon>Chitinophagales</taxon>
        <taxon>Chitinophagaceae</taxon>
        <taxon>Hydrobacter</taxon>
    </lineage>
</organism>
<reference evidence="7 8" key="1">
    <citation type="submission" date="2016-10" db="EMBL/GenBank/DDBJ databases">
        <authorList>
            <person name="Varghese N."/>
            <person name="Submissions S."/>
        </authorList>
    </citation>
    <scope>NUCLEOTIDE SEQUENCE [LARGE SCALE GENOMIC DNA]</scope>
    <source>
        <strain evidence="7 8">DSM 25353</strain>
    </source>
</reference>
<proteinExistence type="predicted"/>
<feature type="chain" id="PRO_5036454999" evidence="5">
    <location>
        <begin position="21"/>
        <end position="156"/>
    </location>
</feature>
<gene>
    <name evidence="7" type="ORF">SAMN05444410_105106</name>
</gene>
<evidence type="ECO:0000313" key="7">
    <source>
        <dbReference type="EMBL" id="SDW72716.1"/>
    </source>
</evidence>
<protein>
    <submittedName>
        <fullName evidence="7">Cytochrome c</fullName>
    </submittedName>
</protein>
<sequence>MQIIRPLTICLLSGTLLAVACSEGVKKDEKPVDVQEMTKNQPETHGAELKESDVIVSNPLNAEWVSGGKGIYEMKCQSCHRLTGEKLVGPGWKDVTKRRKPVWIMNMITNVDMMLEKDPDAQKLLEQCMVRMPNQNLVKEDARKVLEFMRNNDGEK</sequence>
<feature type="signal peptide" evidence="5">
    <location>
        <begin position="1"/>
        <end position="20"/>
    </location>
</feature>
<evidence type="ECO:0000256" key="1">
    <source>
        <dbReference type="ARBA" id="ARBA00022617"/>
    </source>
</evidence>
<dbReference type="SUPFAM" id="SSF46626">
    <property type="entry name" value="Cytochrome c"/>
    <property type="match status" value="1"/>
</dbReference>
<dbReference type="PROSITE" id="PS51257">
    <property type="entry name" value="PROKAR_LIPOPROTEIN"/>
    <property type="match status" value="1"/>
</dbReference>
<keyword evidence="8" id="KW-1185">Reference proteome</keyword>
<keyword evidence="3 4" id="KW-0408">Iron</keyword>
<evidence type="ECO:0000256" key="2">
    <source>
        <dbReference type="ARBA" id="ARBA00022723"/>
    </source>
</evidence>
<dbReference type="GO" id="GO:0020037">
    <property type="term" value="F:heme binding"/>
    <property type="evidence" value="ECO:0007669"/>
    <property type="project" value="InterPro"/>
</dbReference>
<keyword evidence="1 4" id="KW-0349">Heme</keyword>
<dbReference type="Pfam" id="PF00034">
    <property type="entry name" value="Cytochrom_C"/>
    <property type="match status" value="1"/>
</dbReference>
<dbReference type="Gene3D" id="1.10.760.10">
    <property type="entry name" value="Cytochrome c-like domain"/>
    <property type="match status" value="1"/>
</dbReference>
<dbReference type="InterPro" id="IPR036909">
    <property type="entry name" value="Cyt_c-like_dom_sf"/>
</dbReference>